<proteinExistence type="predicted"/>
<dbReference type="RefSeq" id="XP_005828688.1">
    <property type="nucleotide sequence ID" value="XM_005828631.1"/>
</dbReference>
<accession>L1IZK7</accession>
<evidence type="ECO:0000256" key="1">
    <source>
        <dbReference type="SAM" id="MobiDB-lite"/>
    </source>
</evidence>
<dbReference type="KEGG" id="gtt:GUITHDRAFT_112122"/>
<reference evidence="3" key="3">
    <citation type="submission" date="2016-03" db="UniProtKB">
        <authorList>
            <consortium name="EnsemblProtists"/>
        </authorList>
    </citation>
    <scope>IDENTIFICATION</scope>
</reference>
<feature type="region of interest" description="Disordered" evidence="1">
    <location>
        <begin position="179"/>
        <end position="198"/>
    </location>
</feature>
<dbReference type="PaxDb" id="55529-EKX41708"/>
<reference evidence="4" key="2">
    <citation type="submission" date="2012-11" db="EMBL/GenBank/DDBJ databases">
        <authorList>
            <person name="Kuo A."/>
            <person name="Curtis B.A."/>
            <person name="Tanifuji G."/>
            <person name="Burki F."/>
            <person name="Gruber A."/>
            <person name="Irimia M."/>
            <person name="Maruyama S."/>
            <person name="Arias M.C."/>
            <person name="Ball S.G."/>
            <person name="Gile G.H."/>
            <person name="Hirakawa Y."/>
            <person name="Hopkins J.F."/>
            <person name="Rensing S.A."/>
            <person name="Schmutz J."/>
            <person name="Symeonidi A."/>
            <person name="Elias M."/>
            <person name="Eveleigh R.J."/>
            <person name="Herman E.K."/>
            <person name="Klute M.J."/>
            <person name="Nakayama T."/>
            <person name="Obornik M."/>
            <person name="Reyes-Prieto A."/>
            <person name="Armbrust E.V."/>
            <person name="Aves S.J."/>
            <person name="Beiko R.G."/>
            <person name="Coutinho P."/>
            <person name="Dacks J.B."/>
            <person name="Durnford D.G."/>
            <person name="Fast N.M."/>
            <person name="Green B.R."/>
            <person name="Grisdale C."/>
            <person name="Hempe F."/>
            <person name="Henrissat B."/>
            <person name="Hoppner M.P."/>
            <person name="Ishida K.-I."/>
            <person name="Kim E."/>
            <person name="Koreny L."/>
            <person name="Kroth P.G."/>
            <person name="Liu Y."/>
            <person name="Malik S.-B."/>
            <person name="Maier U.G."/>
            <person name="McRose D."/>
            <person name="Mock T."/>
            <person name="Neilson J.A."/>
            <person name="Onodera N.T."/>
            <person name="Poole A.M."/>
            <person name="Pritham E.J."/>
            <person name="Richards T.A."/>
            <person name="Rocap G."/>
            <person name="Roy S.W."/>
            <person name="Sarai C."/>
            <person name="Schaack S."/>
            <person name="Shirato S."/>
            <person name="Slamovits C.H."/>
            <person name="Spencer D.F."/>
            <person name="Suzuki S."/>
            <person name="Worden A.Z."/>
            <person name="Zauner S."/>
            <person name="Barry K."/>
            <person name="Bell C."/>
            <person name="Bharti A.K."/>
            <person name="Crow J.A."/>
            <person name="Grimwood J."/>
            <person name="Kramer R."/>
            <person name="Lindquist E."/>
            <person name="Lucas S."/>
            <person name="Salamov A."/>
            <person name="McFadden G.I."/>
            <person name="Lane C.E."/>
            <person name="Keeling P.J."/>
            <person name="Gray M.W."/>
            <person name="Grigoriev I.V."/>
            <person name="Archibald J.M."/>
        </authorList>
    </citation>
    <scope>NUCLEOTIDE SEQUENCE</scope>
    <source>
        <strain evidence="4">CCMP2712</strain>
    </source>
</reference>
<dbReference type="HOGENOM" id="CLU_736622_0_0_1"/>
<name>L1IZK7_GUITC</name>
<evidence type="ECO:0000313" key="4">
    <source>
        <dbReference type="Proteomes" id="UP000011087"/>
    </source>
</evidence>
<evidence type="ECO:0000313" key="2">
    <source>
        <dbReference type="EMBL" id="EKX41708.1"/>
    </source>
</evidence>
<dbReference type="AlphaFoldDB" id="L1IZK7"/>
<protein>
    <submittedName>
        <fullName evidence="2 3">Uncharacterized protein</fullName>
    </submittedName>
</protein>
<reference evidence="2 4" key="1">
    <citation type="journal article" date="2012" name="Nature">
        <title>Algal genomes reveal evolutionary mosaicism and the fate of nucleomorphs.</title>
        <authorList>
            <consortium name="DOE Joint Genome Institute"/>
            <person name="Curtis B.A."/>
            <person name="Tanifuji G."/>
            <person name="Burki F."/>
            <person name="Gruber A."/>
            <person name="Irimia M."/>
            <person name="Maruyama S."/>
            <person name="Arias M.C."/>
            <person name="Ball S.G."/>
            <person name="Gile G.H."/>
            <person name="Hirakawa Y."/>
            <person name="Hopkins J.F."/>
            <person name="Kuo A."/>
            <person name="Rensing S.A."/>
            <person name="Schmutz J."/>
            <person name="Symeonidi A."/>
            <person name="Elias M."/>
            <person name="Eveleigh R.J."/>
            <person name="Herman E.K."/>
            <person name="Klute M.J."/>
            <person name="Nakayama T."/>
            <person name="Obornik M."/>
            <person name="Reyes-Prieto A."/>
            <person name="Armbrust E.V."/>
            <person name="Aves S.J."/>
            <person name="Beiko R.G."/>
            <person name="Coutinho P."/>
            <person name="Dacks J.B."/>
            <person name="Durnford D.G."/>
            <person name="Fast N.M."/>
            <person name="Green B.R."/>
            <person name="Grisdale C.J."/>
            <person name="Hempel F."/>
            <person name="Henrissat B."/>
            <person name="Hoppner M.P."/>
            <person name="Ishida K."/>
            <person name="Kim E."/>
            <person name="Koreny L."/>
            <person name="Kroth P.G."/>
            <person name="Liu Y."/>
            <person name="Malik S.B."/>
            <person name="Maier U.G."/>
            <person name="McRose D."/>
            <person name="Mock T."/>
            <person name="Neilson J.A."/>
            <person name="Onodera N.T."/>
            <person name="Poole A.M."/>
            <person name="Pritham E.J."/>
            <person name="Richards T.A."/>
            <person name="Rocap G."/>
            <person name="Roy S.W."/>
            <person name="Sarai C."/>
            <person name="Schaack S."/>
            <person name="Shirato S."/>
            <person name="Slamovits C.H."/>
            <person name="Spencer D.F."/>
            <person name="Suzuki S."/>
            <person name="Worden A.Z."/>
            <person name="Zauner S."/>
            <person name="Barry K."/>
            <person name="Bell C."/>
            <person name="Bharti A.K."/>
            <person name="Crow J.A."/>
            <person name="Grimwood J."/>
            <person name="Kramer R."/>
            <person name="Lindquist E."/>
            <person name="Lucas S."/>
            <person name="Salamov A."/>
            <person name="McFadden G.I."/>
            <person name="Lane C.E."/>
            <person name="Keeling P.J."/>
            <person name="Gray M.W."/>
            <person name="Grigoriev I.V."/>
            <person name="Archibald J.M."/>
        </authorList>
    </citation>
    <scope>NUCLEOTIDE SEQUENCE</scope>
    <source>
        <strain evidence="2 4">CCMP2712</strain>
    </source>
</reference>
<keyword evidence="4" id="KW-1185">Reference proteome</keyword>
<dbReference type="OrthoDB" id="10573724at2759"/>
<sequence>MVRPAASRENKNFAPKFAMAITTSTPVLNDMVARSGPFSLYSCLCECCPSAVRLHTGGVKDGLSETEFNKALQAAGFERERDRRGKALNKLDDPLGAGMYLFSYRRWRNPSDPGDRAALEDAHDELCAQFPSNMQHCDLDRFLKVVSSFCEVWAPNAGRAKKRPRSTWKLSGQEEVISPVNHDVSSPGSCASPCVSPPSNKVQESSRILEECRSEQGARDCFRRTTSSGDRYRSGGDSEHIRLPSVASLVLNSNPSSPLAGSECSSPLARLTQQARDPLSLQNQINLELLSLYSSGSSSLSSPTSSVPPSISVVKIPCGFSGSSSLGYNPSPLSLQTLAGLLAKHQVPQGIQPYEPHLLSNGLILPKLNLLQGQGR</sequence>
<evidence type="ECO:0000313" key="3">
    <source>
        <dbReference type="EnsemblProtists" id="EKX41708"/>
    </source>
</evidence>
<organism evidence="2">
    <name type="scientific">Guillardia theta (strain CCMP2712)</name>
    <name type="common">Cryptophyte</name>
    <dbReference type="NCBI Taxonomy" id="905079"/>
    <lineage>
        <taxon>Eukaryota</taxon>
        <taxon>Cryptophyceae</taxon>
        <taxon>Pyrenomonadales</taxon>
        <taxon>Geminigeraceae</taxon>
        <taxon>Guillardia</taxon>
    </lineage>
</organism>
<gene>
    <name evidence="2" type="ORF">GUITHDRAFT_112122</name>
</gene>
<dbReference type="EMBL" id="JH993021">
    <property type="protein sequence ID" value="EKX41708.1"/>
    <property type="molecule type" value="Genomic_DNA"/>
</dbReference>
<dbReference type="GeneID" id="17298371"/>
<dbReference type="EnsemblProtists" id="EKX41708">
    <property type="protein sequence ID" value="EKX41708"/>
    <property type="gene ID" value="GUITHDRAFT_112122"/>
</dbReference>
<dbReference type="Proteomes" id="UP000011087">
    <property type="component" value="Unassembled WGS sequence"/>
</dbReference>